<evidence type="ECO:0000313" key="3">
    <source>
        <dbReference type="Proteomes" id="UP001156664"/>
    </source>
</evidence>
<evidence type="ECO:0000256" key="1">
    <source>
        <dbReference type="SAM" id="SignalP"/>
    </source>
</evidence>
<gene>
    <name evidence="2" type="ORF">GCM10007875_24620</name>
</gene>
<evidence type="ECO:0008006" key="4">
    <source>
        <dbReference type="Google" id="ProtNLM"/>
    </source>
</evidence>
<dbReference type="EMBL" id="BSOJ01000030">
    <property type="protein sequence ID" value="GLR27371.1"/>
    <property type="molecule type" value="Genomic_DNA"/>
</dbReference>
<proteinExistence type="predicted"/>
<dbReference type="PANTHER" id="PTHR36573:SF1">
    <property type="entry name" value="INTERMEMBRANE PHOSPHOLIPID TRANSPORT SYSTEM BINDING PROTEIN MLAC"/>
    <property type="match status" value="1"/>
</dbReference>
<evidence type="ECO:0000313" key="2">
    <source>
        <dbReference type="EMBL" id="GLR27371.1"/>
    </source>
</evidence>
<dbReference type="Gene3D" id="3.10.450.50">
    <property type="match status" value="1"/>
</dbReference>
<comment type="caution">
    <text evidence="2">The sequence shown here is derived from an EMBL/GenBank/DDBJ whole genome shotgun (WGS) entry which is preliminary data.</text>
</comment>
<reference evidence="3" key="1">
    <citation type="journal article" date="2019" name="Int. J. Syst. Evol. Microbiol.">
        <title>The Global Catalogue of Microorganisms (GCM) 10K type strain sequencing project: providing services to taxonomists for standard genome sequencing and annotation.</title>
        <authorList>
            <consortium name="The Broad Institute Genomics Platform"/>
            <consortium name="The Broad Institute Genome Sequencing Center for Infectious Disease"/>
            <person name="Wu L."/>
            <person name="Ma J."/>
        </authorList>
    </citation>
    <scope>NUCLEOTIDE SEQUENCE [LARGE SCALE GENOMIC DNA]</scope>
    <source>
        <strain evidence="3">NBRC 105857</strain>
    </source>
</reference>
<dbReference type="InterPro" id="IPR008869">
    <property type="entry name" value="MlaC/ttg2D"/>
</dbReference>
<keyword evidence="3" id="KW-1185">Reference proteome</keyword>
<feature type="chain" id="PRO_5046693552" description="ABC transporter substrate-binding protein" evidence="1">
    <location>
        <begin position="36"/>
        <end position="214"/>
    </location>
</feature>
<organism evidence="2 3">
    <name type="scientific">Limnobacter litoralis</name>
    <dbReference type="NCBI Taxonomy" id="481366"/>
    <lineage>
        <taxon>Bacteria</taxon>
        <taxon>Pseudomonadati</taxon>
        <taxon>Pseudomonadota</taxon>
        <taxon>Betaproteobacteria</taxon>
        <taxon>Burkholderiales</taxon>
        <taxon>Burkholderiaceae</taxon>
        <taxon>Limnobacter</taxon>
    </lineage>
</organism>
<dbReference type="Pfam" id="PF05494">
    <property type="entry name" value="MlaC"/>
    <property type="match status" value="1"/>
</dbReference>
<dbReference type="Gene3D" id="1.10.10.640">
    <property type="entry name" value="phospholipid-binding protein"/>
    <property type="match status" value="1"/>
</dbReference>
<protein>
    <recommendedName>
        <fullName evidence="4">ABC transporter substrate-binding protein</fullName>
    </recommendedName>
</protein>
<dbReference type="PANTHER" id="PTHR36573">
    <property type="entry name" value="INTERMEMBRANE PHOSPHOLIPID TRANSPORT SYSTEM BINDING PROTEIN MLAC"/>
    <property type="match status" value="1"/>
</dbReference>
<dbReference type="PIRSF" id="PIRSF004649">
    <property type="entry name" value="MlaC"/>
    <property type="match status" value="1"/>
</dbReference>
<dbReference type="Proteomes" id="UP001156664">
    <property type="component" value="Unassembled WGS sequence"/>
</dbReference>
<sequence length="214" mass="23722">MICSENNMSFRIPKFQSFVSSLGLALGLFAGLAHAEAVAPDTFVKNFSNEVLTEIKANKKDLIANPSKLEALVDKKVMPNVDFFRMTGLVVGLPWRSATPDQRNEVAKQFRELLVKTYSGALSQVGDQTVVVDKPRMRPDDTEVIVTSKVMQTNGAPPIDLAYRVEKKADKWQIYDFSVLGLWLVDSYKQQFKPVLDNGGIDGLIAALKAKNSQ</sequence>
<feature type="signal peptide" evidence="1">
    <location>
        <begin position="1"/>
        <end position="35"/>
    </location>
</feature>
<name>A0ABQ5YVV4_9BURK</name>
<keyword evidence="1" id="KW-0732">Signal</keyword>
<accession>A0ABQ5YVV4</accession>